<dbReference type="OrthoDB" id="408373at2759"/>
<dbReference type="PANTHER" id="PTHR43689:SF8">
    <property type="entry name" value="ALPHA_BETA-HYDROLASES SUPERFAMILY PROTEIN"/>
    <property type="match status" value="1"/>
</dbReference>
<accession>A0A9N9A4F3</accession>
<feature type="domain" description="AB hydrolase-1" evidence="1">
    <location>
        <begin position="72"/>
        <end position="323"/>
    </location>
</feature>
<dbReference type="Gene3D" id="3.40.50.1820">
    <property type="entry name" value="alpha/beta hydrolase"/>
    <property type="match status" value="1"/>
</dbReference>
<keyword evidence="3" id="KW-1185">Reference proteome</keyword>
<dbReference type="SUPFAM" id="SSF53474">
    <property type="entry name" value="alpha/beta-Hydrolases"/>
    <property type="match status" value="1"/>
</dbReference>
<evidence type="ECO:0000259" key="1">
    <source>
        <dbReference type="Pfam" id="PF12697"/>
    </source>
</evidence>
<dbReference type="Proteomes" id="UP000789831">
    <property type="component" value="Unassembled WGS sequence"/>
</dbReference>
<dbReference type="InterPro" id="IPR000073">
    <property type="entry name" value="AB_hydrolase_1"/>
</dbReference>
<dbReference type="EMBL" id="CAJVPL010000643">
    <property type="protein sequence ID" value="CAG8517463.1"/>
    <property type="molecule type" value="Genomic_DNA"/>
</dbReference>
<organism evidence="2 3">
    <name type="scientific">Ambispora gerdemannii</name>
    <dbReference type="NCBI Taxonomy" id="144530"/>
    <lineage>
        <taxon>Eukaryota</taxon>
        <taxon>Fungi</taxon>
        <taxon>Fungi incertae sedis</taxon>
        <taxon>Mucoromycota</taxon>
        <taxon>Glomeromycotina</taxon>
        <taxon>Glomeromycetes</taxon>
        <taxon>Archaeosporales</taxon>
        <taxon>Ambisporaceae</taxon>
        <taxon>Ambispora</taxon>
    </lineage>
</organism>
<dbReference type="Pfam" id="PF12697">
    <property type="entry name" value="Abhydrolase_6"/>
    <property type="match status" value="1"/>
</dbReference>
<dbReference type="GO" id="GO:0003824">
    <property type="term" value="F:catalytic activity"/>
    <property type="evidence" value="ECO:0007669"/>
    <property type="project" value="InterPro"/>
</dbReference>
<comment type="caution">
    <text evidence="2">The sequence shown here is derived from an EMBL/GenBank/DDBJ whole genome shotgun (WGS) entry which is preliminary data.</text>
</comment>
<name>A0A9N9A4F3_9GLOM</name>
<proteinExistence type="predicted"/>
<evidence type="ECO:0000313" key="3">
    <source>
        <dbReference type="Proteomes" id="UP000789831"/>
    </source>
</evidence>
<dbReference type="AlphaFoldDB" id="A0A9N9A4F3"/>
<reference evidence="2" key="1">
    <citation type="submission" date="2021-06" db="EMBL/GenBank/DDBJ databases">
        <authorList>
            <person name="Kallberg Y."/>
            <person name="Tangrot J."/>
            <person name="Rosling A."/>
        </authorList>
    </citation>
    <scope>NUCLEOTIDE SEQUENCE</scope>
    <source>
        <strain evidence="2">MT106</strain>
    </source>
</reference>
<evidence type="ECO:0000313" key="2">
    <source>
        <dbReference type="EMBL" id="CAG8517463.1"/>
    </source>
</evidence>
<dbReference type="InterPro" id="IPR029058">
    <property type="entry name" value="AB_hydrolase_fold"/>
</dbReference>
<dbReference type="InterPro" id="IPR000639">
    <property type="entry name" value="Epox_hydrolase-like"/>
</dbReference>
<dbReference type="PRINTS" id="PR00412">
    <property type="entry name" value="EPOXHYDRLASE"/>
</dbReference>
<dbReference type="PRINTS" id="PR00111">
    <property type="entry name" value="ABHYDROLASE"/>
</dbReference>
<gene>
    <name evidence="2" type="ORF">AGERDE_LOCUS5058</name>
</gene>
<sequence>MSYSKDDQTYTPLPSIQRVFLQSMAAEDPDGRFIIVDNIQVYYKVALPPEDPMELVDPLNPYPSNIQKKPVIVLLHHFMGNLYTWRNHMQPLADATGLPVVAYDRPAFGFTERLATWEENKNPYTQEACPDLLVELLRGIGYGDRRVVIIGVSGGGAVAAALAIKRPGYVQAIVMLAPAIKPQDQARHILASLPGRLFIKVALSQYIPFTSFYHNVESIPEWETVVRPCYRVPLTLPNFYESLGHVMRYFRPLEIMEHLHIIHRHTPVLYIAGDTDRYMPGNQHPQAFLDMTRNMPEGTMFEWHLLSECGHLPQDEKPREVLELTLDFLKRAGVYQPRCSE</sequence>
<dbReference type="PANTHER" id="PTHR43689">
    <property type="entry name" value="HYDROLASE"/>
    <property type="match status" value="1"/>
</dbReference>
<protein>
    <submittedName>
        <fullName evidence="2">10322_t:CDS:1</fullName>
    </submittedName>
</protein>